<evidence type="ECO:0000313" key="3">
    <source>
        <dbReference type="EMBL" id="KJL45150.1"/>
    </source>
</evidence>
<dbReference type="EMBL" id="JYIY01000031">
    <property type="protein sequence ID" value="KJL45150.1"/>
    <property type="molecule type" value="Genomic_DNA"/>
</dbReference>
<dbReference type="InterPro" id="IPR044857">
    <property type="entry name" value="T7SS_EccB_R1"/>
</dbReference>
<feature type="region of interest" description="Disordered" evidence="1">
    <location>
        <begin position="434"/>
        <end position="453"/>
    </location>
</feature>
<comment type="caution">
    <text evidence="3">The sequence shown here is derived from an EMBL/GenBank/DDBJ whole genome shotgun (WGS) entry which is preliminary data.</text>
</comment>
<dbReference type="RefSeq" id="WP_048809500.1">
    <property type="nucleotide sequence ID" value="NZ_JYIY01000031.1"/>
</dbReference>
<keyword evidence="2" id="KW-0812">Transmembrane</keyword>
<dbReference type="AlphaFoldDB" id="A0A0F0LY56"/>
<evidence type="ECO:0000256" key="2">
    <source>
        <dbReference type="SAM" id="Phobius"/>
    </source>
</evidence>
<feature type="compositionally biased region" description="Polar residues" evidence="1">
    <location>
        <begin position="440"/>
        <end position="453"/>
    </location>
</feature>
<dbReference type="PATRIC" id="fig|400772.4.peg.100"/>
<dbReference type="PANTHER" id="PTHR40765">
    <property type="entry name" value="ESX-2 SECRETION SYSTEM ATPASE ECCB2"/>
    <property type="match status" value="1"/>
</dbReference>
<dbReference type="PANTHER" id="PTHR40765:SF2">
    <property type="entry name" value="ESX-2 SECRETION SYSTEM ATPASE ECCB2"/>
    <property type="match status" value="1"/>
</dbReference>
<evidence type="ECO:0000256" key="1">
    <source>
        <dbReference type="SAM" id="MobiDB-lite"/>
    </source>
</evidence>
<dbReference type="NCBIfam" id="TIGR03919">
    <property type="entry name" value="T7SS_EccB"/>
    <property type="match status" value="1"/>
</dbReference>
<name>A0A0F0LY56_9MICO</name>
<keyword evidence="2" id="KW-0472">Membrane</keyword>
<dbReference type="GO" id="GO:0005576">
    <property type="term" value="C:extracellular region"/>
    <property type="evidence" value="ECO:0007669"/>
    <property type="project" value="TreeGrafter"/>
</dbReference>
<gene>
    <name evidence="3" type="primary">eccB1</name>
    <name evidence="3" type="ORF">RR49_00082</name>
</gene>
<keyword evidence="2" id="KW-1133">Transmembrane helix</keyword>
<organism evidence="3 4">
    <name type="scientific">Microbacterium ginsengisoli</name>
    <dbReference type="NCBI Taxonomy" id="400772"/>
    <lineage>
        <taxon>Bacteria</taxon>
        <taxon>Bacillati</taxon>
        <taxon>Actinomycetota</taxon>
        <taxon>Actinomycetes</taxon>
        <taxon>Micrococcales</taxon>
        <taxon>Microbacteriaceae</taxon>
        <taxon>Microbacterium</taxon>
    </lineage>
</organism>
<dbReference type="Gene3D" id="3.30.2390.20">
    <property type="entry name" value="Type VII secretion system EccB, repeat 1 domain"/>
    <property type="match status" value="1"/>
</dbReference>
<dbReference type="OrthoDB" id="3847604at2"/>
<keyword evidence="4" id="KW-1185">Reference proteome</keyword>
<proteinExistence type="predicted"/>
<dbReference type="Pfam" id="PF05108">
    <property type="entry name" value="T7SS_ESX1_EccB"/>
    <property type="match status" value="1"/>
</dbReference>
<protein>
    <submittedName>
        <fullName evidence="3">ESX-1 secretion system protein eccB1</fullName>
    </submittedName>
</protein>
<dbReference type="InterPro" id="IPR007795">
    <property type="entry name" value="T7SS_EccB"/>
</dbReference>
<reference evidence="3 4" key="1">
    <citation type="submission" date="2015-02" db="EMBL/GenBank/DDBJ databases">
        <title>Draft genome sequences of ten Microbacterium spp. with emphasis on heavy metal contaminated environments.</title>
        <authorList>
            <person name="Corretto E."/>
        </authorList>
    </citation>
    <scope>NUCLEOTIDE SEQUENCE [LARGE SCALE GENOMIC DNA]</scope>
    <source>
        <strain evidence="3 4">DSM 18659</strain>
    </source>
</reference>
<evidence type="ECO:0000313" key="4">
    <source>
        <dbReference type="Proteomes" id="UP000033451"/>
    </source>
</evidence>
<sequence length="453" mass="45475">MATKSDLIEAQNFSRRRLLTAFTSGAPEGKELEPAAPLRAVIAAIALTAAVVLAGVFYGLIQPGLPSGWQNGKLIIAKDTGARYVTVDGVLHPVLNTASARLLMPAGQFDVINTSQSNLADIPLGSTVGIVGAPDQVPAASALIDTGWTACLADAAGIAVQLGEAPAATATDRAIVVDAAGGRYVVAGGTSHLVDAASGDAVLRAAGIAASTPRAVSVDWLNLFTPGAPLAPLTVTDAGDQVLGTTLRVGDVIHYSGSAEDDRFLVQSDHTLAPLSPLAWQLYQLGSGAKATDVKDVPQSVSSGLPTAKEPAGGADWPAAGFTPLDAASRPCALLASDGQATRTVLAARAASLPAPAGVSVAAGHGALVNAAGRGDQSSGLDTLIDATGTAYALPGATEQTLQRLGYQATDVTTVTKAWIPFFLTGPALTEFGAGGGTEGQQLSPSPTATEVP</sequence>
<feature type="transmembrane region" description="Helical" evidence="2">
    <location>
        <begin position="40"/>
        <end position="61"/>
    </location>
</feature>
<dbReference type="Proteomes" id="UP000033451">
    <property type="component" value="Unassembled WGS sequence"/>
</dbReference>
<accession>A0A0F0LY56</accession>
<dbReference type="STRING" id="400772.RR49_00082"/>